<evidence type="ECO:0000313" key="3">
    <source>
        <dbReference type="Proteomes" id="UP001139451"/>
    </source>
</evidence>
<evidence type="ECO:0008006" key="4">
    <source>
        <dbReference type="Google" id="ProtNLM"/>
    </source>
</evidence>
<gene>
    <name evidence="2" type="ORF">M9978_14330</name>
</gene>
<evidence type="ECO:0000256" key="1">
    <source>
        <dbReference type="SAM" id="Phobius"/>
    </source>
</evidence>
<dbReference type="Proteomes" id="UP001139451">
    <property type="component" value="Unassembled WGS sequence"/>
</dbReference>
<dbReference type="AlphaFoldDB" id="A0A9X2HNG7"/>
<evidence type="ECO:0000313" key="2">
    <source>
        <dbReference type="EMBL" id="MCP3731601.1"/>
    </source>
</evidence>
<name>A0A9X2HNG7_9SPHN</name>
<keyword evidence="1" id="KW-1133">Transmembrane helix</keyword>
<keyword evidence="1" id="KW-0472">Membrane</keyword>
<sequence length="283" mass="29832">MTSEAPSSTPPRANTLTVALVAGLIAFMLGLVVMAAIFRFGDWWKPAPPPVQPQAAAADPRPALPPGTDIATLAAREQALAARLDALDMRIRTSDTDARTAGSAAGRAEAMLLVSSARRAIERGQELGSVEGELRARFTPVEPQAVATIVRAASEPVTLEDLRFALEQIAPRLSTAAPGAGWWDAMRREIGSLVIVRKESSPSSHPRERLTRARRLLAQGHVEASLAEINRLPGAQGAESWMAAASRYIAARRALDTLEAAAVAGRVQPPTGAPPPAAQDAAE</sequence>
<accession>A0A9X2HNG7</accession>
<keyword evidence="1" id="KW-0812">Transmembrane</keyword>
<dbReference type="RefSeq" id="WP_254294333.1">
    <property type="nucleotide sequence ID" value="NZ_JAMLDX010000011.1"/>
</dbReference>
<reference evidence="2" key="1">
    <citation type="submission" date="2022-05" db="EMBL/GenBank/DDBJ databases">
        <title>Sphingomonas sp. strain MG17 Genome sequencing and assembly.</title>
        <authorList>
            <person name="Kim I."/>
        </authorList>
    </citation>
    <scope>NUCLEOTIDE SEQUENCE</scope>
    <source>
        <strain evidence="2">MG17</strain>
    </source>
</reference>
<keyword evidence="3" id="KW-1185">Reference proteome</keyword>
<dbReference type="EMBL" id="JAMLDX010000011">
    <property type="protein sequence ID" value="MCP3731601.1"/>
    <property type="molecule type" value="Genomic_DNA"/>
</dbReference>
<feature type="transmembrane region" description="Helical" evidence="1">
    <location>
        <begin position="16"/>
        <end position="38"/>
    </location>
</feature>
<proteinExistence type="predicted"/>
<comment type="caution">
    <text evidence="2">The sequence shown here is derived from an EMBL/GenBank/DDBJ whole genome shotgun (WGS) entry which is preliminary data.</text>
</comment>
<protein>
    <recommendedName>
        <fullName evidence="4">Inner membrane protein</fullName>
    </recommendedName>
</protein>
<organism evidence="2 3">
    <name type="scientific">Sphingomonas tagetis</name>
    <dbReference type="NCBI Taxonomy" id="2949092"/>
    <lineage>
        <taxon>Bacteria</taxon>
        <taxon>Pseudomonadati</taxon>
        <taxon>Pseudomonadota</taxon>
        <taxon>Alphaproteobacteria</taxon>
        <taxon>Sphingomonadales</taxon>
        <taxon>Sphingomonadaceae</taxon>
        <taxon>Sphingomonas</taxon>
    </lineage>
</organism>